<accession>A0A0R1RJF4</accession>
<protein>
    <submittedName>
        <fullName evidence="1">Uncharacterized protein</fullName>
    </submittedName>
</protein>
<reference evidence="1 2" key="1">
    <citation type="journal article" date="2015" name="Genome Announc.">
        <title>Expanding the biotechnology potential of lactobacilli through comparative genomics of 213 strains and associated genera.</title>
        <authorList>
            <person name="Sun Z."/>
            <person name="Harris H.M."/>
            <person name="McCann A."/>
            <person name="Guo C."/>
            <person name="Argimon S."/>
            <person name="Zhang W."/>
            <person name="Yang X."/>
            <person name="Jeffery I.B."/>
            <person name="Cooney J.C."/>
            <person name="Kagawa T.F."/>
            <person name="Liu W."/>
            <person name="Song Y."/>
            <person name="Salvetti E."/>
            <person name="Wrobel A."/>
            <person name="Rasinkangas P."/>
            <person name="Parkhill J."/>
            <person name="Rea M.C."/>
            <person name="O'Sullivan O."/>
            <person name="Ritari J."/>
            <person name="Douillard F.P."/>
            <person name="Paul Ross R."/>
            <person name="Yang R."/>
            <person name="Briner A.E."/>
            <person name="Felis G.E."/>
            <person name="de Vos W.M."/>
            <person name="Barrangou R."/>
            <person name="Klaenhammer T.R."/>
            <person name="Caufield P.W."/>
            <person name="Cui Y."/>
            <person name="Zhang H."/>
            <person name="O'Toole P.W."/>
        </authorList>
    </citation>
    <scope>NUCLEOTIDE SEQUENCE [LARGE SCALE GENOMIC DNA]</scope>
    <source>
        <strain evidence="1 2">DSM 15814</strain>
    </source>
</reference>
<dbReference type="EMBL" id="AZFF01000003">
    <property type="protein sequence ID" value="KRL56657.1"/>
    <property type="molecule type" value="Genomic_DNA"/>
</dbReference>
<dbReference type="STRING" id="1114972.FD35_GL001756"/>
<evidence type="ECO:0000313" key="1">
    <source>
        <dbReference type="EMBL" id="KRL56657.1"/>
    </source>
</evidence>
<proteinExistence type="predicted"/>
<organism evidence="1 2">
    <name type="scientific">Furfurilactobacillus rossiae DSM 15814</name>
    <dbReference type="NCBI Taxonomy" id="1114972"/>
    <lineage>
        <taxon>Bacteria</taxon>
        <taxon>Bacillati</taxon>
        <taxon>Bacillota</taxon>
        <taxon>Bacilli</taxon>
        <taxon>Lactobacillales</taxon>
        <taxon>Lactobacillaceae</taxon>
        <taxon>Furfurilactobacillus</taxon>
    </lineage>
</organism>
<dbReference type="Proteomes" id="UP000051999">
    <property type="component" value="Unassembled WGS sequence"/>
</dbReference>
<sequence>MAEQETTVIDSWLVVELDELFLSEYSGTTKNSEFKFRTHVMGAKQFHDKKLAAKIAKSCHGQVIPVMVSVGIPEKV</sequence>
<gene>
    <name evidence="1" type="ORF">FD35_GL001756</name>
</gene>
<keyword evidence="2" id="KW-1185">Reference proteome</keyword>
<name>A0A0R1RJF4_9LACO</name>
<evidence type="ECO:0000313" key="2">
    <source>
        <dbReference type="Proteomes" id="UP000051999"/>
    </source>
</evidence>
<dbReference type="RefSeq" id="WP_017262303.1">
    <property type="nucleotide sequence ID" value="NZ_AUAW01000005.1"/>
</dbReference>
<dbReference type="PATRIC" id="fig|1114972.6.peg.1790"/>
<comment type="caution">
    <text evidence="1">The sequence shown here is derived from an EMBL/GenBank/DDBJ whole genome shotgun (WGS) entry which is preliminary data.</text>
</comment>
<dbReference type="AlphaFoldDB" id="A0A0R1RJF4"/>